<proteinExistence type="predicted"/>
<accession>A0ACB5TVK3</accession>
<comment type="caution">
    <text evidence="1">The sequence shown here is derived from an EMBL/GenBank/DDBJ whole genome shotgun (WGS) entry which is preliminary data.</text>
</comment>
<sequence>MFTVHSLIFVSLVTYFLSGKNCMKENEFINNHIPSNPFEKLISVGGESSSVSAADPIAPIAPVEVFEVLRPLSIPLDSYTVNETLFNETKFKKSSIKFDYTAPEVFNFTDILFTLNFSTAGDQEPVIADLYIDDFPIWRTSTPNPFGLSANSSTIKNLTDYLSLFTENRTISLSLVDGTVTGKLNVSLEASFYNDTLTAVAAPIDPAVDPIDVAALFAPTGPADIIVPLSNKGSSFQFPKDKILLTVPQLPVNVTSAHISLFASTSEDEVRYFRNDIGATPGVADIGPVRSINVFANGIFVGAISPNPSLLRADKVGIETDAAAMWSPLASVGAFDAGAYDLDLTAILPLLWEDDVTLEIEVVSLVKTSTIAGPPVLPKPVPAPGTDPLSINRWDITGNLLAWQSHFINSSVGEILTADSLMSGTGMIVGPPTGVFHSQIVRSKISSGLISALNFTLADNTTLNVLANSNSSSKIFTSSQKSGASNKLTLIGSSSFGLAILNNTLPPVDDEEEEALGKKKVLSPLAIFSYNESTASPMVLKETLATTPVWGPATNASLEVTVGYGSKVKINGLTAYYFDSKQKATLDPILGNSTDSKVSETSIDYPVPFKREVTAENGIITADTDAPAFFETEEFDFSFEKEETFNQAIDLIANLYEL</sequence>
<organism evidence="1 2">
    <name type="scientific">Candida boidinii</name>
    <name type="common">Yeast</name>
    <dbReference type="NCBI Taxonomy" id="5477"/>
    <lineage>
        <taxon>Eukaryota</taxon>
        <taxon>Fungi</taxon>
        <taxon>Dikarya</taxon>
        <taxon>Ascomycota</taxon>
        <taxon>Saccharomycotina</taxon>
        <taxon>Pichiomycetes</taxon>
        <taxon>Pichiales</taxon>
        <taxon>Pichiaceae</taxon>
        <taxon>Ogataea</taxon>
        <taxon>Ogataea/Candida clade</taxon>
    </lineage>
</organism>
<gene>
    <name evidence="1" type="ORF">Cboi01_000422600</name>
</gene>
<evidence type="ECO:0000313" key="1">
    <source>
        <dbReference type="EMBL" id="GME96302.1"/>
    </source>
</evidence>
<reference evidence="1" key="1">
    <citation type="submission" date="2023-04" db="EMBL/GenBank/DDBJ databases">
        <title>Candida boidinii NBRC 1967.</title>
        <authorList>
            <person name="Ichikawa N."/>
            <person name="Sato H."/>
            <person name="Tonouchi N."/>
        </authorList>
    </citation>
    <scope>NUCLEOTIDE SEQUENCE</scope>
    <source>
        <strain evidence="1">NBRC 1967</strain>
    </source>
</reference>
<dbReference type="Proteomes" id="UP001165101">
    <property type="component" value="Unassembled WGS sequence"/>
</dbReference>
<protein>
    <submittedName>
        <fullName evidence="1">Unnamed protein product</fullName>
    </submittedName>
</protein>
<keyword evidence="2" id="KW-1185">Reference proteome</keyword>
<name>A0ACB5TVK3_CANBO</name>
<dbReference type="EMBL" id="BSXV01002632">
    <property type="protein sequence ID" value="GME96302.1"/>
    <property type="molecule type" value="Genomic_DNA"/>
</dbReference>
<evidence type="ECO:0000313" key="2">
    <source>
        <dbReference type="Proteomes" id="UP001165101"/>
    </source>
</evidence>